<dbReference type="PANTHER" id="PTHR36838">
    <property type="entry name" value="AUXIN EFFLUX CARRIER FAMILY PROTEIN"/>
    <property type="match status" value="1"/>
</dbReference>
<dbReference type="OrthoDB" id="9810457at2"/>
<dbReference type="GO" id="GO:0055085">
    <property type="term" value="P:transmembrane transport"/>
    <property type="evidence" value="ECO:0007669"/>
    <property type="project" value="InterPro"/>
</dbReference>
<evidence type="ECO:0000313" key="10">
    <source>
        <dbReference type="Proteomes" id="UP000219167"/>
    </source>
</evidence>
<feature type="transmembrane region" description="Helical" evidence="8">
    <location>
        <begin position="65"/>
        <end position="89"/>
    </location>
</feature>
<evidence type="ECO:0000256" key="3">
    <source>
        <dbReference type="ARBA" id="ARBA00022448"/>
    </source>
</evidence>
<name>A0A285UGY2_9HYPH</name>
<protein>
    <recommendedName>
        <fullName evidence="11">Transporter</fullName>
    </recommendedName>
</protein>
<reference evidence="9 10" key="1">
    <citation type="submission" date="2017-08" db="EMBL/GenBank/DDBJ databases">
        <authorList>
            <person name="de Groot N.N."/>
        </authorList>
    </citation>
    <scope>NUCLEOTIDE SEQUENCE [LARGE SCALE GENOMIC DNA]</scope>
    <source>
        <strain evidence="9 10">JC85</strain>
    </source>
</reference>
<evidence type="ECO:0000256" key="4">
    <source>
        <dbReference type="ARBA" id="ARBA00022475"/>
    </source>
</evidence>
<evidence type="ECO:0000256" key="6">
    <source>
        <dbReference type="ARBA" id="ARBA00022989"/>
    </source>
</evidence>
<keyword evidence="4" id="KW-1003">Cell membrane</keyword>
<feature type="transmembrane region" description="Helical" evidence="8">
    <location>
        <begin position="262"/>
        <end position="281"/>
    </location>
</feature>
<feature type="transmembrane region" description="Helical" evidence="8">
    <location>
        <begin position="172"/>
        <end position="190"/>
    </location>
</feature>
<dbReference type="Proteomes" id="UP000219167">
    <property type="component" value="Unassembled WGS sequence"/>
</dbReference>
<evidence type="ECO:0000256" key="8">
    <source>
        <dbReference type="SAM" id="Phobius"/>
    </source>
</evidence>
<proteinExistence type="inferred from homology"/>
<gene>
    <name evidence="9" type="ORF">SAMN05892877_108138</name>
</gene>
<dbReference type="InterPro" id="IPR004776">
    <property type="entry name" value="Mem_transp_PIN-like"/>
</dbReference>
<evidence type="ECO:0000256" key="5">
    <source>
        <dbReference type="ARBA" id="ARBA00022692"/>
    </source>
</evidence>
<evidence type="ECO:0000256" key="1">
    <source>
        <dbReference type="ARBA" id="ARBA00004651"/>
    </source>
</evidence>
<feature type="transmembrane region" description="Helical" evidence="8">
    <location>
        <begin position="96"/>
        <end position="119"/>
    </location>
</feature>
<comment type="subcellular location">
    <subcellularLocation>
        <location evidence="1">Cell membrane</location>
        <topology evidence="1">Multi-pass membrane protein</topology>
    </subcellularLocation>
</comment>
<dbReference type="Pfam" id="PF03547">
    <property type="entry name" value="Mem_trans"/>
    <property type="match status" value="1"/>
</dbReference>
<feature type="transmembrane region" description="Helical" evidence="8">
    <location>
        <begin position="6"/>
        <end position="22"/>
    </location>
</feature>
<dbReference type="PANTHER" id="PTHR36838:SF3">
    <property type="entry name" value="TRANSPORTER AUXIN EFFLUX CARRIER EC FAMILY"/>
    <property type="match status" value="1"/>
</dbReference>
<dbReference type="AlphaFoldDB" id="A0A285UGY2"/>
<dbReference type="Gene3D" id="1.20.1530.20">
    <property type="match status" value="1"/>
</dbReference>
<evidence type="ECO:0008006" key="11">
    <source>
        <dbReference type="Google" id="ProtNLM"/>
    </source>
</evidence>
<dbReference type="InterPro" id="IPR038770">
    <property type="entry name" value="Na+/solute_symporter_sf"/>
</dbReference>
<dbReference type="EMBL" id="OBQD01000008">
    <property type="protein sequence ID" value="SOC41184.1"/>
    <property type="molecule type" value="Genomic_DNA"/>
</dbReference>
<keyword evidence="7 8" id="KW-0472">Membrane</keyword>
<keyword evidence="6 8" id="KW-1133">Transmembrane helix</keyword>
<evidence type="ECO:0000256" key="7">
    <source>
        <dbReference type="ARBA" id="ARBA00023136"/>
    </source>
</evidence>
<accession>A0A285UGY2</accession>
<dbReference type="RefSeq" id="WP_097140232.1">
    <property type="nucleotide sequence ID" value="NZ_OBQD01000008.1"/>
</dbReference>
<evidence type="ECO:0000313" key="9">
    <source>
        <dbReference type="EMBL" id="SOC41184.1"/>
    </source>
</evidence>
<feature type="transmembrane region" description="Helical" evidence="8">
    <location>
        <begin position="238"/>
        <end position="256"/>
    </location>
</feature>
<dbReference type="GO" id="GO:0005886">
    <property type="term" value="C:plasma membrane"/>
    <property type="evidence" value="ECO:0007669"/>
    <property type="project" value="UniProtKB-SubCell"/>
</dbReference>
<sequence length="315" mass="33282">MTDTATNVIPLFALILLGWMLVKAGYLKPAVGEALGEFVFRVAVPVLLFRTIAEATFEGDSPWRIWVAYFSGVAVTWAIAHLVATLVFLRDRRYGVLAGVSAAFANTVFIGLPLVSRIVGEDGLVAISVLLSVHLPVMMIAGSVLMELAERKEGTRPAQSAASLVLGLSRSLVRNPLVIGLVCGALFHLFDVPLEGPAKIVVDQLASVAAPAALVSIGMALVKYGLRGNVAPAIVMSAFKLFLLPACVFFACRLVGLDQDWTTAIVLTSAVPTGVNAWLLANHFNVGHALASSTITISTMAGVVSVSFWAWLLGA</sequence>
<feature type="transmembrane region" description="Helical" evidence="8">
    <location>
        <begin position="205"/>
        <end position="226"/>
    </location>
</feature>
<keyword evidence="10" id="KW-1185">Reference proteome</keyword>
<keyword evidence="3" id="KW-0813">Transport</keyword>
<comment type="similarity">
    <text evidence="2">Belongs to the auxin efflux carrier (TC 2.A.69) family.</text>
</comment>
<feature type="transmembrane region" description="Helical" evidence="8">
    <location>
        <begin position="125"/>
        <end position="146"/>
    </location>
</feature>
<organism evidence="9 10">
    <name type="scientific">Rhizobium subbaraonis</name>
    <dbReference type="NCBI Taxonomy" id="908946"/>
    <lineage>
        <taxon>Bacteria</taxon>
        <taxon>Pseudomonadati</taxon>
        <taxon>Pseudomonadota</taxon>
        <taxon>Alphaproteobacteria</taxon>
        <taxon>Hyphomicrobiales</taxon>
        <taxon>Rhizobiaceae</taxon>
        <taxon>Rhizobium/Agrobacterium group</taxon>
        <taxon>Rhizobium</taxon>
    </lineage>
</organism>
<feature type="transmembrane region" description="Helical" evidence="8">
    <location>
        <begin position="293"/>
        <end position="312"/>
    </location>
</feature>
<keyword evidence="5 8" id="KW-0812">Transmembrane</keyword>
<evidence type="ECO:0000256" key="2">
    <source>
        <dbReference type="ARBA" id="ARBA00010145"/>
    </source>
</evidence>